<comment type="caution">
    <text evidence="5">The sequence shown here is derived from an EMBL/GenBank/DDBJ whole genome shotgun (WGS) entry which is preliminary data.</text>
</comment>
<name>A0ABD5NLK5_9EURY</name>
<dbReference type="SMART" id="SM01329">
    <property type="entry name" value="Iso_dh"/>
    <property type="match status" value="1"/>
</dbReference>
<evidence type="ECO:0000313" key="6">
    <source>
        <dbReference type="Proteomes" id="UP001595846"/>
    </source>
</evidence>
<dbReference type="Proteomes" id="UP001595846">
    <property type="component" value="Unassembled WGS sequence"/>
</dbReference>
<proteinExistence type="inferred from homology"/>
<feature type="domain" description="Isopropylmalate dehydrogenase-like" evidence="4">
    <location>
        <begin position="30"/>
        <end position="348"/>
    </location>
</feature>
<protein>
    <submittedName>
        <fullName evidence="5">Isocitrate/isopropylmalate dehydrogenase family protein</fullName>
    </submittedName>
</protein>
<evidence type="ECO:0000313" key="5">
    <source>
        <dbReference type="EMBL" id="MFC3957665.1"/>
    </source>
</evidence>
<keyword evidence="2" id="KW-0560">Oxidoreductase</keyword>
<dbReference type="PANTHER" id="PTHR11835">
    <property type="entry name" value="DECARBOXYLATING DEHYDROGENASES-ISOCITRATE, ISOPROPYLMALATE, TARTRATE"/>
    <property type="match status" value="1"/>
</dbReference>
<evidence type="ECO:0000259" key="4">
    <source>
        <dbReference type="SMART" id="SM01329"/>
    </source>
</evidence>
<comment type="similarity">
    <text evidence="1">Belongs to the isocitrate and isopropylmalate dehydrogenases family.</text>
</comment>
<accession>A0ABD5NLK5</accession>
<dbReference type="InterPro" id="IPR024084">
    <property type="entry name" value="IsoPropMal-DH-like_dom"/>
</dbReference>
<dbReference type="PANTHER" id="PTHR11835:SF34">
    <property type="entry name" value="ISOCITRATE DEHYDROGENASE [NAD] SUBUNIT ALPHA, MITOCHONDRIAL"/>
    <property type="match status" value="1"/>
</dbReference>
<dbReference type="GeneID" id="73903037"/>
<evidence type="ECO:0000256" key="1">
    <source>
        <dbReference type="ARBA" id="ARBA00007769"/>
    </source>
</evidence>
<evidence type="ECO:0000256" key="3">
    <source>
        <dbReference type="SAM" id="MobiDB-lite"/>
    </source>
</evidence>
<dbReference type="EMBL" id="JBHSAQ010000002">
    <property type="protein sequence ID" value="MFC3957665.1"/>
    <property type="molecule type" value="Genomic_DNA"/>
</dbReference>
<dbReference type="AlphaFoldDB" id="A0ABD5NLK5"/>
<dbReference type="RefSeq" id="WP_256533893.1">
    <property type="nucleotide sequence ID" value="NZ_CP101824.1"/>
</dbReference>
<reference evidence="5 6" key="1">
    <citation type="journal article" date="2019" name="Int. J. Syst. Evol. Microbiol.">
        <title>The Global Catalogue of Microorganisms (GCM) 10K type strain sequencing project: providing services to taxonomists for standard genome sequencing and annotation.</title>
        <authorList>
            <consortium name="The Broad Institute Genomics Platform"/>
            <consortium name="The Broad Institute Genome Sequencing Center for Infectious Disease"/>
            <person name="Wu L."/>
            <person name="Ma J."/>
        </authorList>
    </citation>
    <scope>NUCLEOTIDE SEQUENCE [LARGE SCALE GENOMIC DNA]</scope>
    <source>
        <strain evidence="5 6">IBRC-M 10256</strain>
    </source>
</reference>
<sequence length="355" mass="36680">MTDGAPGSRSDEPGTGDDSAGVDSGTGDETIVVIPGDGIGQEVVPAAVDVLEALDLGFEFASYEAGDHVAEERGTPLPAETRAAVEAAEATLFGAAGETAADVILPLRSAVDSFVNVRPARAYPGVDAVRPETDLVFLRENTEGVYAGLEHRLSDQVATGTRLTTRAASERLAEFACSYLADVETDSFTVVHKANVMGETDGLFREAVFDVATDRGVEPDEVLMDAFATRVCLDPTQFDVVVCPNLAGDVLSDLAAGLVGGLGLLPSANLGPERGLFEPVHGTAPDIAGEGVANPSATILSAAMLLEFLGYDAEARAVRGAVESVLESGPRTPDLGGDATTDDVTGAIVERFDVE</sequence>
<organism evidence="5 6">
    <name type="scientific">Halovivax cerinus</name>
    <dbReference type="NCBI Taxonomy" id="1487865"/>
    <lineage>
        <taxon>Archaea</taxon>
        <taxon>Methanobacteriati</taxon>
        <taxon>Methanobacteriota</taxon>
        <taxon>Stenosarchaea group</taxon>
        <taxon>Halobacteria</taxon>
        <taxon>Halobacteriales</taxon>
        <taxon>Natrialbaceae</taxon>
        <taxon>Halovivax</taxon>
    </lineage>
</organism>
<dbReference type="Pfam" id="PF00180">
    <property type="entry name" value="Iso_dh"/>
    <property type="match status" value="1"/>
</dbReference>
<dbReference type="SUPFAM" id="SSF53659">
    <property type="entry name" value="Isocitrate/Isopropylmalate dehydrogenase-like"/>
    <property type="match status" value="1"/>
</dbReference>
<dbReference type="GO" id="GO:0016491">
    <property type="term" value="F:oxidoreductase activity"/>
    <property type="evidence" value="ECO:0007669"/>
    <property type="project" value="UniProtKB-KW"/>
</dbReference>
<feature type="region of interest" description="Disordered" evidence="3">
    <location>
        <begin position="1"/>
        <end position="30"/>
    </location>
</feature>
<evidence type="ECO:0000256" key="2">
    <source>
        <dbReference type="ARBA" id="ARBA00023002"/>
    </source>
</evidence>
<gene>
    <name evidence="5" type="ORF">ACFOUR_04665</name>
</gene>
<keyword evidence="6" id="KW-1185">Reference proteome</keyword>
<dbReference type="Gene3D" id="3.40.718.10">
    <property type="entry name" value="Isopropylmalate Dehydrogenase"/>
    <property type="match status" value="1"/>
</dbReference>